<accession>A0A5J5A6K6</accession>
<organism evidence="2 3">
    <name type="scientific">Nyssa sinensis</name>
    <dbReference type="NCBI Taxonomy" id="561372"/>
    <lineage>
        <taxon>Eukaryota</taxon>
        <taxon>Viridiplantae</taxon>
        <taxon>Streptophyta</taxon>
        <taxon>Embryophyta</taxon>
        <taxon>Tracheophyta</taxon>
        <taxon>Spermatophyta</taxon>
        <taxon>Magnoliopsida</taxon>
        <taxon>eudicotyledons</taxon>
        <taxon>Gunneridae</taxon>
        <taxon>Pentapetalae</taxon>
        <taxon>asterids</taxon>
        <taxon>Cornales</taxon>
        <taxon>Nyssaceae</taxon>
        <taxon>Nyssa</taxon>
    </lineage>
</organism>
<feature type="compositionally biased region" description="Basic and acidic residues" evidence="1">
    <location>
        <begin position="1"/>
        <end position="20"/>
    </location>
</feature>
<dbReference type="Proteomes" id="UP000325577">
    <property type="component" value="Linkage Group LG3"/>
</dbReference>
<sequence>MQYSNRDAKQGRKQKEDAKVGDQNTKIGVEGECNKDGDIRSNYNTEVYILGMEVPLHLDPLPDLKNKGKLEKPSHLTDLLSVELKNKEKENVNVGMKIMNQAEFGKNDGILSPLENTELDGSKGGEVKKMSPMAIIVIPSSTSKASKLIKAMENNAIDKGKGRKEDAPPKAVLMWSRWRCGRWYWLGAAGWSAVVLVRGCGADAAGLWVMEDGGAVQVGGDGDVRW</sequence>
<feature type="region of interest" description="Disordered" evidence="1">
    <location>
        <begin position="1"/>
        <end position="30"/>
    </location>
</feature>
<evidence type="ECO:0000313" key="2">
    <source>
        <dbReference type="EMBL" id="KAA8525566.1"/>
    </source>
</evidence>
<keyword evidence="3" id="KW-1185">Reference proteome</keyword>
<reference evidence="2 3" key="1">
    <citation type="submission" date="2019-09" db="EMBL/GenBank/DDBJ databases">
        <title>A chromosome-level genome assembly of the Chinese tupelo Nyssa sinensis.</title>
        <authorList>
            <person name="Yang X."/>
            <person name="Kang M."/>
            <person name="Yang Y."/>
            <person name="Xiong H."/>
            <person name="Wang M."/>
            <person name="Zhang Z."/>
            <person name="Wang Z."/>
            <person name="Wu H."/>
            <person name="Ma T."/>
            <person name="Liu J."/>
            <person name="Xi Z."/>
        </authorList>
    </citation>
    <scope>NUCLEOTIDE SEQUENCE [LARGE SCALE GENOMIC DNA]</scope>
    <source>
        <strain evidence="2">J267</strain>
        <tissue evidence="2">Leaf</tissue>
    </source>
</reference>
<dbReference type="AlphaFoldDB" id="A0A5J5A6K6"/>
<gene>
    <name evidence="2" type="ORF">F0562_007421</name>
</gene>
<protein>
    <submittedName>
        <fullName evidence="2">Uncharacterized protein</fullName>
    </submittedName>
</protein>
<evidence type="ECO:0000313" key="3">
    <source>
        <dbReference type="Proteomes" id="UP000325577"/>
    </source>
</evidence>
<name>A0A5J5A6K6_9ASTE</name>
<dbReference type="EMBL" id="CM018046">
    <property type="protein sequence ID" value="KAA8525566.1"/>
    <property type="molecule type" value="Genomic_DNA"/>
</dbReference>
<evidence type="ECO:0000256" key="1">
    <source>
        <dbReference type="SAM" id="MobiDB-lite"/>
    </source>
</evidence>
<proteinExistence type="predicted"/>